<dbReference type="OrthoDB" id="9797162at2"/>
<dbReference type="AlphaFoldDB" id="A0A3S2W5K0"/>
<dbReference type="Gene3D" id="1.25.40.290">
    <property type="entry name" value="ARM repeat domains"/>
    <property type="match status" value="1"/>
</dbReference>
<proteinExistence type="predicted"/>
<organism evidence="1 2">
    <name type="scientific">Hwanghaeella grinnelliae</name>
    <dbReference type="NCBI Taxonomy" id="2500179"/>
    <lineage>
        <taxon>Bacteria</taxon>
        <taxon>Pseudomonadati</taxon>
        <taxon>Pseudomonadota</taxon>
        <taxon>Alphaproteobacteria</taxon>
        <taxon>Rhodospirillales</taxon>
        <taxon>Rhodospirillaceae</taxon>
        <taxon>Hwanghaeella</taxon>
    </lineage>
</organism>
<reference evidence="2" key="1">
    <citation type="submission" date="2019-01" db="EMBL/GenBank/DDBJ databases">
        <title>Gri0909 isolated from a small marine red alga.</title>
        <authorList>
            <person name="Kim J."/>
            <person name="Jeong S.E."/>
            <person name="Jeon C.O."/>
        </authorList>
    </citation>
    <scope>NUCLEOTIDE SEQUENCE [LARGE SCALE GENOMIC DNA]</scope>
    <source>
        <strain evidence="2">Gri0909</strain>
    </source>
</reference>
<evidence type="ECO:0000313" key="1">
    <source>
        <dbReference type="EMBL" id="RVU36973.1"/>
    </source>
</evidence>
<sequence>MEPFKNSISPSLVKLLSGHIRKNWPAFDEGVFLSEALDGLEGLELKARVDRVADGLLRHLPPEIKARSSILRAVLHPQQGNSPEQTSDDTGMRGFAIWPLSLVAGRHGLDNLDVTLDLLKDMTKRFSSEFGIRYPLIHDQDRVLSIMSCWLDDPDPAVRRLVSEGTRPRLPWAQQLPRLIADPTPALPLLHRLRDDPSEYVRRSVANHLNDISKDHPALVADLAADWMKGADDTRRKLIRHACRSLIKAGNPDVLTVFGHAPPELSVEDIAVSPQRITLGESIELSARIVSTAQVPQSLVIDYVARFLRANGSFSEKVFKGSSIDLPPNGEALFRKKIQVRPITTRRYYPGIQHLNLRINGKDFGDALFDLHIPD</sequence>
<gene>
    <name evidence="1" type="ORF">EOI86_16220</name>
</gene>
<accession>A0A3S2W5K0</accession>
<dbReference type="InterPro" id="IPR016024">
    <property type="entry name" value="ARM-type_fold"/>
</dbReference>
<dbReference type="SUPFAM" id="SSF48371">
    <property type="entry name" value="ARM repeat"/>
    <property type="match status" value="1"/>
</dbReference>
<name>A0A3S2W5K0_9PROT</name>
<protein>
    <submittedName>
        <fullName evidence="1">DNA alkylation repair protein</fullName>
    </submittedName>
</protein>
<dbReference type="Proteomes" id="UP000287447">
    <property type="component" value="Unassembled WGS sequence"/>
</dbReference>
<keyword evidence="2" id="KW-1185">Reference proteome</keyword>
<comment type="caution">
    <text evidence="1">The sequence shown here is derived from an EMBL/GenBank/DDBJ whole genome shotgun (WGS) entry which is preliminary data.</text>
</comment>
<evidence type="ECO:0000313" key="2">
    <source>
        <dbReference type="Proteomes" id="UP000287447"/>
    </source>
</evidence>
<dbReference type="EMBL" id="SADE01000002">
    <property type="protein sequence ID" value="RVU36973.1"/>
    <property type="molecule type" value="Genomic_DNA"/>
</dbReference>